<evidence type="ECO:0000256" key="1">
    <source>
        <dbReference type="ARBA" id="ARBA00004418"/>
    </source>
</evidence>
<dbReference type="AlphaFoldDB" id="A0A1X7APU4"/>
<keyword evidence="2 5" id="KW-0813">Transport</keyword>
<evidence type="ECO:0000256" key="4">
    <source>
        <dbReference type="ARBA" id="ARBA00022764"/>
    </source>
</evidence>
<gene>
    <name evidence="7" type="primary">potF_2</name>
    <name evidence="7" type="ORF">EHSB41UT_04128</name>
</gene>
<protein>
    <recommendedName>
        <fullName evidence="5">Putrescine-binding periplasmic protein</fullName>
    </recommendedName>
</protein>
<dbReference type="SUPFAM" id="SSF53850">
    <property type="entry name" value="Periplasmic binding protein-like II"/>
    <property type="match status" value="1"/>
</dbReference>
<dbReference type="InterPro" id="IPR006059">
    <property type="entry name" value="SBP"/>
</dbReference>
<dbReference type="Proteomes" id="UP000196573">
    <property type="component" value="Unassembled WGS sequence"/>
</dbReference>
<dbReference type="PRINTS" id="PR00909">
    <property type="entry name" value="SPERMDNBNDNG"/>
</dbReference>
<dbReference type="GO" id="GO:0019808">
    <property type="term" value="F:polyamine binding"/>
    <property type="evidence" value="ECO:0007669"/>
    <property type="project" value="InterPro"/>
</dbReference>
<name>A0A1X7APU4_9GAMM</name>
<organism evidence="7 8">
    <name type="scientific">Parendozoicomonas haliclonae</name>
    <dbReference type="NCBI Taxonomy" id="1960125"/>
    <lineage>
        <taxon>Bacteria</taxon>
        <taxon>Pseudomonadati</taxon>
        <taxon>Pseudomonadota</taxon>
        <taxon>Gammaproteobacteria</taxon>
        <taxon>Oceanospirillales</taxon>
        <taxon>Endozoicomonadaceae</taxon>
        <taxon>Parendozoicomonas</taxon>
    </lineage>
</organism>
<dbReference type="Gene3D" id="3.40.190.10">
    <property type="entry name" value="Periplasmic binding protein-like II"/>
    <property type="match status" value="2"/>
</dbReference>
<evidence type="ECO:0000256" key="3">
    <source>
        <dbReference type="ARBA" id="ARBA00022729"/>
    </source>
</evidence>
<accession>A0A1X7APU4</accession>
<dbReference type="RefSeq" id="WP_087112764.1">
    <property type="nucleotide sequence ID" value="NZ_CBCSCN010000013.1"/>
</dbReference>
<dbReference type="EMBL" id="FWPT01000011">
    <property type="protein sequence ID" value="SMA50334.1"/>
    <property type="molecule type" value="Genomic_DNA"/>
</dbReference>
<evidence type="ECO:0000256" key="5">
    <source>
        <dbReference type="PIRNR" id="PIRNR019574"/>
    </source>
</evidence>
<evidence type="ECO:0000313" key="7">
    <source>
        <dbReference type="EMBL" id="SMA50334.1"/>
    </source>
</evidence>
<evidence type="ECO:0000256" key="2">
    <source>
        <dbReference type="ARBA" id="ARBA00022448"/>
    </source>
</evidence>
<keyword evidence="8" id="KW-1185">Reference proteome</keyword>
<sequence length="363" mass="40465">MKFLKSYVLVALAALSVSGGVVGQDLNVLNWSDYIAEDTLSNFEQRTDIKVTYDVFDSNEVLEARLLSGNSGYDIVAPTSEFLSRQVKAGVFMQLDKSKLTNWKHLDPKLLEMLQSHDKGNQYALPYMWGTTGIGYNKELVEKALGTDAPVDSWALLFEPKYMEKLAPYGVVFLEAPTEIFPAALSYLGLDPNSKNPADYAKAEEVISGIRKYIRYFNSSSYISDLANGEIAVAMGWSGDILMAADRAEEAGRPFEINYSIPKEGAGVWFDMLAIPADAKNADEAHEFLNYLLDPKVIADISNYVSYANPNPASQEFMDEDIVSNTGIYPDDATYQKLYPFDEIDPKLNRVITRGWNRILSGK</sequence>
<dbReference type="GO" id="GO:0042597">
    <property type="term" value="C:periplasmic space"/>
    <property type="evidence" value="ECO:0007669"/>
    <property type="project" value="UniProtKB-SubCell"/>
</dbReference>
<comment type="similarity">
    <text evidence="5">Belongs to the bacterial solute-binding protein PotD/PotF family.</text>
</comment>
<dbReference type="PANTHER" id="PTHR30222:SF12">
    <property type="entry name" value="NORSPERMIDINE SENSOR"/>
    <property type="match status" value="1"/>
</dbReference>
<dbReference type="PIRSF" id="PIRSF019574">
    <property type="entry name" value="Periplasmic_polyamine_BP"/>
    <property type="match status" value="1"/>
</dbReference>
<proteinExistence type="inferred from homology"/>
<comment type="subcellular location">
    <subcellularLocation>
        <location evidence="1 5">Periplasm</location>
    </subcellularLocation>
</comment>
<dbReference type="Pfam" id="PF13416">
    <property type="entry name" value="SBP_bac_8"/>
    <property type="match status" value="1"/>
</dbReference>
<keyword evidence="4 5" id="KW-0574">Periplasm</keyword>
<dbReference type="InterPro" id="IPR001188">
    <property type="entry name" value="Sperm_putr-bd"/>
</dbReference>
<dbReference type="OrthoDB" id="9769319at2"/>
<evidence type="ECO:0000313" key="8">
    <source>
        <dbReference type="Proteomes" id="UP000196573"/>
    </source>
</evidence>
<keyword evidence="3 6" id="KW-0732">Signal</keyword>
<feature type="signal peptide" evidence="6">
    <location>
        <begin position="1"/>
        <end position="23"/>
    </location>
</feature>
<dbReference type="PANTHER" id="PTHR30222">
    <property type="entry name" value="SPERMIDINE/PUTRESCINE-BINDING PERIPLASMIC PROTEIN"/>
    <property type="match status" value="1"/>
</dbReference>
<dbReference type="CDD" id="cd13659">
    <property type="entry name" value="PBP2_PotF"/>
    <property type="match status" value="1"/>
</dbReference>
<comment type="function">
    <text evidence="5">Required for the activity of the bacterial periplasmic transport system of putrescine.</text>
</comment>
<feature type="chain" id="PRO_5012440029" description="Putrescine-binding periplasmic protein" evidence="6">
    <location>
        <begin position="24"/>
        <end position="363"/>
    </location>
</feature>
<reference evidence="7 8" key="1">
    <citation type="submission" date="2017-03" db="EMBL/GenBank/DDBJ databases">
        <authorList>
            <person name="Afonso C.L."/>
            <person name="Miller P.J."/>
            <person name="Scott M.A."/>
            <person name="Spackman E."/>
            <person name="Goraichik I."/>
            <person name="Dimitrov K.M."/>
            <person name="Suarez D.L."/>
            <person name="Swayne D.E."/>
        </authorList>
    </citation>
    <scope>NUCLEOTIDE SEQUENCE [LARGE SCALE GENOMIC DNA]</scope>
    <source>
        <strain evidence="7">SB41UT1</strain>
    </source>
</reference>
<evidence type="ECO:0000256" key="6">
    <source>
        <dbReference type="SAM" id="SignalP"/>
    </source>
</evidence>
<dbReference type="GO" id="GO:0015846">
    <property type="term" value="P:polyamine transport"/>
    <property type="evidence" value="ECO:0007669"/>
    <property type="project" value="InterPro"/>
</dbReference>